<keyword evidence="1" id="KW-0812">Transmembrane</keyword>
<sequence>MKFRDKSSFSQCDVCQELKAQLGALRLYRKHLVDQYADRYDAFQTSGSPNRKAVKVEAESAATKKRKTEWQAALKKMPGDVTFAKDILAYLALFVEPASGAGTGSELSHPANLVLDAFKSPEVAKSTNEKLRIFLEEAMKMHEKKMELASVPVLKLAARFEGLIKERQLCESAKEKNEEELLSDLICKYNSFRANSALRKWQITSDGHQAVWCIIIGMTETSRSLLRSHLDHNKWEESGYSETILRLKRHMLNNAPKGLSPFWEKLLTVTPDVQQLHFRKYNHWWSINSRRVKKSMRVRIRWTEDQWTTNVNQCCIFVFVLRHCQDDAQVTGEMIDGMTTAFLNGDYSQDLDAILVAKPVKFTPEMTGMWQDHVGRALLKPAGQAPTNDTDATVDEAEVLHMRDQIQAGLGVADSFMERRLLMLCSDKNLSQSFGGLIRRSLADAGQRFDATDVNKTHYLGFTDLTKYGRLSAIAVNEVANWCHQLLNQNPNYSMVFICAPVLAGDGVIAGIRGEMRRLENKLSDMQMEAKLVQGCLSRVSTLKGQLLVVQHQTMYDGVFEKVLVDLMNELQQECHLAGFSETTSPAIFQYAVTGVKDKLLEEWKQGKGQIGLMTPKFQAQADLCEHAAPRQPQLKMCKMDDAGNMAIPKEVRDKWLSDPVRRYLTVPQVVWLKLFAAAADVDLAQEAPAPPPAAVVTCPEPAKMTANEFQQKYPNPDATITLTLGAGVNITCYVVGANAFLSSQSKVILPGVQSGETAKPLFMYAGGSWISESAKAQEYLGKPANENKAVEFRLESSDSMETTSQGTQDTAPMTIYHMIHSFEKRGILDLKVTGHSIERPPAVRRGEEADRLEVQHEAHSVFKPNAVTAKQCKATNVAGLLGYKSLQASQHLQLVWRTSVLVLTHFPFDTLLISLVVVGSYTFLFCMFHFNPFRSEAFCT</sequence>
<dbReference type="Proteomes" id="UP001642484">
    <property type="component" value="Unassembled WGS sequence"/>
</dbReference>
<organism evidence="2 3">
    <name type="scientific">Durusdinium trenchii</name>
    <dbReference type="NCBI Taxonomy" id="1381693"/>
    <lineage>
        <taxon>Eukaryota</taxon>
        <taxon>Sar</taxon>
        <taxon>Alveolata</taxon>
        <taxon>Dinophyceae</taxon>
        <taxon>Suessiales</taxon>
        <taxon>Symbiodiniaceae</taxon>
        <taxon>Durusdinium</taxon>
    </lineage>
</organism>
<keyword evidence="1" id="KW-1133">Transmembrane helix</keyword>
<proteinExistence type="predicted"/>
<dbReference type="InterPro" id="IPR018247">
    <property type="entry name" value="EF_Hand_1_Ca_BS"/>
</dbReference>
<keyword evidence="3" id="KW-1185">Reference proteome</keyword>
<evidence type="ECO:0000313" key="2">
    <source>
        <dbReference type="EMBL" id="CAK9084753.1"/>
    </source>
</evidence>
<evidence type="ECO:0000313" key="3">
    <source>
        <dbReference type="Proteomes" id="UP001642484"/>
    </source>
</evidence>
<dbReference type="PROSITE" id="PS00018">
    <property type="entry name" value="EF_HAND_1"/>
    <property type="match status" value="1"/>
</dbReference>
<reference evidence="2 3" key="1">
    <citation type="submission" date="2024-02" db="EMBL/GenBank/DDBJ databases">
        <authorList>
            <person name="Chen Y."/>
            <person name="Shah S."/>
            <person name="Dougan E. K."/>
            <person name="Thang M."/>
            <person name="Chan C."/>
        </authorList>
    </citation>
    <scope>NUCLEOTIDE SEQUENCE [LARGE SCALE GENOMIC DNA]</scope>
</reference>
<accession>A0ABP0Q9N1</accession>
<comment type="caution">
    <text evidence="2">The sequence shown here is derived from an EMBL/GenBank/DDBJ whole genome shotgun (WGS) entry which is preliminary data.</text>
</comment>
<dbReference type="EMBL" id="CAXAMN010024230">
    <property type="protein sequence ID" value="CAK9084753.1"/>
    <property type="molecule type" value="Genomic_DNA"/>
</dbReference>
<evidence type="ECO:0000256" key="1">
    <source>
        <dbReference type="SAM" id="Phobius"/>
    </source>
</evidence>
<protein>
    <submittedName>
        <fullName evidence="2">Uncharacterized protein</fullName>
    </submittedName>
</protein>
<gene>
    <name evidence="2" type="ORF">CCMP2556_LOCUS41201</name>
</gene>
<feature type="transmembrane region" description="Helical" evidence="1">
    <location>
        <begin position="912"/>
        <end position="931"/>
    </location>
</feature>
<name>A0ABP0Q9N1_9DINO</name>
<keyword evidence="1" id="KW-0472">Membrane</keyword>